<reference evidence="1" key="1">
    <citation type="submission" date="2022-03" db="EMBL/GenBank/DDBJ databases">
        <title>Cryobacterium sp. nov. strain ZS14-85, isolated from Antarctic soil.</title>
        <authorList>
            <person name="Li J."/>
            <person name="Niu G."/>
        </authorList>
    </citation>
    <scope>NUCLEOTIDE SEQUENCE</scope>
    <source>
        <strain evidence="1">ZS14-85</strain>
    </source>
</reference>
<keyword evidence="2" id="KW-1185">Reference proteome</keyword>
<evidence type="ECO:0000313" key="2">
    <source>
        <dbReference type="Proteomes" id="UP001165341"/>
    </source>
</evidence>
<dbReference type="RefSeq" id="WP_243013186.1">
    <property type="nucleotide sequence ID" value="NZ_JALGAR010000006.1"/>
</dbReference>
<accession>A0AA41QX02</accession>
<name>A0AA41QX02_9MICO</name>
<comment type="caution">
    <text evidence="1">The sequence shown here is derived from an EMBL/GenBank/DDBJ whole genome shotgun (WGS) entry which is preliminary data.</text>
</comment>
<sequence>MTRLTADETLRHIHYKASSHELREDLAERMLELFNEDPSLDYAALRTAALKREMPDVVYHASALRNQPSIACFGLLASDPRRGHAGVYALGQPRGVYASAKPDEIGFWSGSATSWGVWSITGALSLPHRQDPLNPEHFVIECDVPNHMIEFRGSREIRHLFR</sequence>
<proteinExistence type="predicted"/>
<dbReference type="EMBL" id="JALGAR010000006">
    <property type="protein sequence ID" value="MCI4659695.1"/>
    <property type="molecule type" value="Genomic_DNA"/>
</dbReference>
<protein>
    <submittedName>
        <fullName evidence="1">Uncharacterized protein</fullName>
    </submittedName>
</protein>
<evidence type="ECO:0000313" key="1">
    <source>
        <dbReference type="EMBL" id="MCI4659695.1"/>
    </source>
</evidence>
<dbReference type="Proteomes" id="UP001165341">
    <property type="component" value="Unassembled WGS sequence"/>
</dbReference>
<organism evidence="1 2">
    <name type="scientific">Cryobacterium zhongshanensis</name>
    <dbReference type="NCBI Taxonomy" id="2928153"/>
    <lineage>
        <taxon>Bacteria</taxon>
        <taxon>Bacillati</taxon>
        <taxon>Actinomycetota</taxon>
        <taxon>Actinomycetes</taxon>
        <taxon>Micrococcales</taxon>
        <taxon>Microbacteriaceae</taxon>
        <taxon>Cryobacterium</taxon>
    </lineage>
</organism>
<dbReference type="AlphaFoldDB" id="A0AA41QX02"/>
<gene>
    <name evidence="1" type="ORF">MQH31_17965</name>
</gene>